<dbReference type="PANTHER" id="PTHR30203">
    <property type="entry name" value="OUTER MEMBRANE CATION EFFLUX PROTEIN"/>
    <property type="match status" value="1"/>
</dbReference>
<reference evidence="3 4" key="1">
    <citation type="submission" date="2019-11" db="EMBL/GenBank/DDBJ databases">
        <title>The genome sequence of Methylocystis heyeri.</title>
        <authorList>
            <person name="Oshkin I.Y."/>
            <person name="Miroshnikov K."/>
            <person name="Dedysh S.N."/>
        </authorList>
    </citation>
    <scope>NUCLEOTIDE SEQUENCE [LARGE SCALE GENOMIC DNA]</scope>
    <source>
        <strain evidence="3 4">H2</strain>
    </source>
</reference>
<dbReference type="Gene3D" id="1.20.1600.10">
    <property type="entry name" value="Outer membrane efflux proteins (OEP)"/>
    <property type="match status" value="1"/>
</dbReference>
<keyword evidence="1" id="KW-0175">Coiled coil</keyword>
<sequence length="491" mass="53120">MLSFARAHAASVGGRPRRARPFFVCAFLAAALSGCAGFSPDGGLGPSTEVAREAFGREATAIRSEEDANVAQNRTAKLLQRPLSASAAVEVALLSNRGLQAAYNRLGVEDALRARESLPPNPTIAFSRVAGSLSSEIEAAVAADILALATLPARTEIADERFEAAKLEAAEATMRTGAEARRAWIRAVGAREKIRALEQAAKAAESAAKFADELGQTGAMNKLDQSRNQVFYAEVTTQLAGARQQALAERERLIRALGLWGSSLSFTLPDALPAPPAQPRELPAIEHEAVDRRLDLQVARKRLSVLAKSLGLTQSTRFVDLFELAARGKITRENVNGERVNFNDPGVGAVIEIPIFDLGETRLREAEQRWLESLNLLAEKAVNVRSQAREAYRNYRAAHEIARHQTREILPLYETITRESLRRYNAMLVDVFALIDSARRRMVATAAAIDAKRDFWLADVELQTAVIGGGRDPADKTASAAPASEAGGDQP</sequence>
<proteinExistence type="predicted"/>
<organism evidence="3 4">
    <name type="scientific">Methylocystis heyeri</name>
    <dbReference type="NCBI Taxonomy" id="391905"/>
    <lineage>
        <taxon>Bacteria</taxon>
        <taxon>Pseudomonadati</taxon>
        <taxon>Pseudomonadota</taxon>
        <taxon>Alphaproteobacteria</taxon>
        <taxon>Hyphomicrobiales</taxon>
        <taxon>Methylocystaceae</taxon>
        <taxon>Methylocystis</taxon>
    </lineage>
</organism>
<dbReference type="SUPFAM" id="SSF56954">
    <property type="entry name" value="Outer membrane efflux proteins (OEP)"/>
    <property type="match status" value="1"/>
</dbReference>
<dbReference type="PROSITE" id="PS51257">
    <property type="entry name" value="PROKAR_LIPOPROTEIN"/>
    <property type="match status" value="1"/>
</dbReference>
<dbReference type="KEGG" id="mhey:H2LOC_006940"/>
<evidence type="ECO:0000256" key="2">
    <source>
        <dbReference type="SAM" id="MobiDB-lite"/>
    </source>
</evidence>
<dbReference type="AlphaFoldDB" id="A0A6B8KEK8"/>
<dbReference type="EMBL" id="CP046052">
    <property type="protein sequence ID" value="QGM45451.1"/>
    <property type="molecule type" value="Genomic_DNA"/>
</dbReference>
<protein>
    <submittedName>
        <fullName evidence="3">TolC family protein</fullName>
    </submittedName>
</protein>
<evidence type="ECO:0000313" key="3">
    <source>
        <dbReference type="EMBL" id="QGM45451.1"/>
    </source>
</evidence>
<dbReference type="OrthoDB" id="237412at2"/>
<feature type="region of interest" description="Disordered" evidence="2">
    <location>
        <begin position="468"/>
        <end position="491"/>
    </location>
</feature>
<evidence type="ECO:0000313" key="4">
    <source>
        <dbReference type="Proteomes" id="UP000309061"/>
    </source>
</evidence>
<feature type="coiled-coil region" evidence="1">
    <location>
        <begin position="187"/>
        <end position="214"/>
    </location>
</feature>
<accession>A0A6B8KEK8</accession>
<name>A0A6B8KEK8_9HYPH</name>
<evidence type="ECO:0000256" key="1">
    <source>
        <dbReference type="SAM" id="Coils"/>
    </source>
</evidence>
<dbReference type="Proteomes" id="UP000309061">
    <property type="component" value="Chromosome"/>
</dbReference>
<gene>
    <name evidence="3" type="ORF">H2LOC_006940</name>
</gene>
<keyword evidence="4" id="KW-1185">Reference proteome</keyword>
<dbReference type="PANTHER" id="PTHR30203:SF24">
    <property type="entry name" value="BLR4935 PROTEIN"/>
    <property type="match status" value="1"/>
</dbReference>
<dbReference type="InterPro" id="IPR010131">
    <property type="entry name" value="MdtP/NodT-like"/>
</dbReference>
<dbReference type="GO" id="GO:0015562">
    <property type="term" value="F:efflux transmembrane transporter activity"/>
    <property type="evidence" value="ECO:0007669"/>
    <property type="project" value="InterPro"/>
</dbReference>